<dbReference type="NCBIfam" id="NF011105">
    <property type="entry name" value="PRK14532.1"/>
    <property type="match status" value="1"/>
</dbReference>
<reference evidence="8 9" key="1">
    <citation type="submission" date="2019-04" db="EMBL/GenBank/DDBJ databases">
        <title>Pedobacter sp. AR-3-17 sp. nov., isolated from Arctic soil.</title>
        <authorList>
            <person name="Dahal R.H."/>
            <person name="Kim D.-U."/>
        </authorList>
    </citation>
    <scope>NUCLEOTIDE SEQUENCE [LARGE SCALE GENOMIC DNA]</scope>
    <source>
        <strain evidence="8 9">AR-3-17</strain>
    </source>
</reference>
<dbReference type="NCBIfam" id="NF011104">
    <property type="entry name" value="PRK14531.1"/>
    <property type="match status" value="1"/>
</dbReference>
<keyword evidence="5 7" id="KW-0067">ATP-binding</keyword>
<keyword evidence="5" id="KW-0963">Cytoplasm</keyword>
<dbReference type="SUPFAM" id="SSF52540">
    <property type="entry name" value="P-loop containing nucleoside triphosphate hydrolases"/>
    <property type="match status" value="1"/>
</dbReference>
<keyword evidence="2 5" id="KW-0545">Nucleotide biosynthesis</keyword>
<evidence type="ECO:0000313" key="9">
    <source>
        <dbReference type="Proteomes" id="UP000308181"/>
    </source>
</evidence>
<keyword evidence="9" id="KW-1185">Reference proteome</keyword>
<feature type="binding site" evidence="5">
    <location>
        <position position="128"/>
    </location>
    <ligand>
        <name>ATP</name>
        <dbReference type="ChEBI" id="CHEBI:30616"/>
    </ligand>
</feature>
<dbReference type="NCBIfam" id="NF001381">
    <property type="entry name" value="PRK00279.1-3"/>
    <property type="match status" value="1"/>
</dbReference>
<accession>A0A4U1C2S5</accession>
<dbReference type="PRINTS" id="PR00094">
    <property type="entry name" value="ADENYLTKNASE"/>
</dbReference>
<dbReference type="InterPro" id="IPR033690">
    <property type="entry name" value="Adenylat_kinase_CS"/>
</dbReference>
<feature type="binding site" evidence="5">
    <location>
        <position position="134"/>
    </location>
    <ligand>
        <name>AMP</name>
        <dbReference type="ChEBI" id="CHEBI:456215"/>
    </ligand>
</feature>
<evidence type="ECO:0000313" key="8">
    <source>
        <dbReference type="EMBL" id="TKB98606.1"/>
    </source>
</evidence>
<feature type="binding site" evidence="5">
    <location>
        <begin position="11"/>
        <end position="16"/>
    </location>
    <ligand>
        <name>ATP</name>
        <dbReference type="ChEBI" id="CHEBI:30616"/>
    </ligand>
</feature>
<dbReference type="OrthoDB" id="9805030at2"/>
<dbReference type="HAMAP" id="MF_00235">
    <property type="entry name" value="Adenylate_kinase_Adk"/>
    <property type="match status" value="1"/>
</dbReference>
<evidence type="ECO:0000256" key="3">
    <source>
        <dbReference type="ARBA" id="ARBA00022741"/>
    </source>
</evidence>
<organism evidence="8 9">
    <name type="scientific">Pedobacter cryophilus</name>
    <dbReference type="NCBI Taxonomy" id="2571271"/>
    <lineage>
        <taxon>Bacteria</taxon>
        <taxon>Pseudomonadati</taxon>
        <taxon>Bacteroidota</taxon>
        <taxon>Sphingobacteriia</taxon>
        <taxon>Sphingobacteriales</taxon>
        <taxon>Sphingobacteriaceae</taxon>
        <taxon>Pedobacter</taxon>
    </lineage>
</organism>
<dbReference type="CDD" id="cd01428">
    <property type="entry name" value="ADK"/>
    <property type="match status" value="1"/>
</dbReference>
<comment type="caution">
    <text evidence="8">The sequence shown here is derived from an EMBL/GenBank/DDBJ whole genome shotgun (WGS) entry which is preliminary data.</text>
</comment>
<evidence type="ECO:0000256" key="4">
    <source>
        <dbReference type="ARBA" id="ARBA00022777"/>
    </source>
</evidence>
<evidence type="ECO:0000256" key="6">
    <source>
        <dbReference type="RuleBase" id="RU003330"/>
    </source>
</evidence>
<feature type="binding site" evidence="5">
    <location>
        <position position="174"/>
    </location>
    <ligand>
        <name>ATP</name>
        <dbReference type="ChEBI" id="CHEBI:30616"/>
    </ligand>
</feature>
<feature type="binding site" evidence="5">
    <location>
        <begin position="58"/>
        <end position="60"/>
    </location>
    <ligand>
        <name>AMP</name>
        <dbReference type="ChEBI" id="CHEBI:456215"/>
    </ligand>
</feature>
<dbReference type="Gene3D" id="3.40.50.300">
    <property type="entry name" value="P-loop containing nucleotide triphosphate hydrolases"/>
    <property type="match status" value="1"/>
</dbReference>
<proteinExistence type="inferred from homology"/>
<dbReference type="AlphaFoldDB" id="A0A4U1C2S5"/>
<name>A0A4U1C2S5_9SPHI</name>
<evidence type="ECO:0000256" key="7">
    <source>
        <dbReference type="RuleBase" id="RU003331"/>
    </source>
</evidence>
<comment type="subcellular location">
    <subcellularLocation>
        <location evidence="5 7">Cytoplasm</location>
    </subcellularLocation>
</comment>
<dbReference type="InterPro" id="IPR000850">
    <property type="entry name" value="Adenylat/UMP-CMP_kin"/>
</dbReference>
<dbReference type="EMBL" id="SWBP01000002">
    <property type="protein sequence ID" value="TKB98606.1"/>
    <property type="molecule type" value="Genomic_DNA"/>
</dbReference>
<evidence type="ECO:0000256" key="2">
    <source>
        <dbReference type="ARBA" id="ARBA00022727"/>
    </source>
</evidence>
<dbReference type="GO" id="GO:0004017">
    <property type="term" value="F:AMP kinase activity"/>
    <property type="evidence" value="ECO:0007669"/>
    <property type="project" value="UniProtKB-UniRule"/>
</dbReference>
<comment type="subunit">
    <text evidence="5 7">Monomer.</text>
</comment>
<dbReference type="RefSeq" id="WP_136825422.1">
    <property type="nucleotide sequence ID" value="NZ_SWBP01000002.1"/>
</dbReference>
<keyword evidence="4 5" id="KW-0418">Kinase</keyword>
<feature type="binding site" evidence="5">
    <location>
        <begin position="86"/>
        <end position="89"/>
    </location>
    <ligand>
        <name>AMP</name>
        <dbReference type="ChEBI" id="CHEBI:456215"/>
    </ligand>
</feature>
<dbReference type="GO" id="GO:0005737">
    <property type="term" value="C:cytoplasm"/>
    <property type="evidence" value="ECO:0007669"/>
    <property type="project" value="UniProtKB-SubCell"/>
</dbReference>
<dbReference type="NCBIfam" id="NF011100">
    <property type="entry name" value="PRK14527.1"/>
    <property type="match status" value="1"/>
</dbReference>
<comment type="catalytic activity">
    <reaction evidence="5 7">
        <text>AMP + ATP = 2 ADP</text>
        <dbReference type="Rhea" id="RHEA:12973"/>
        <dbReference type="ChEBI" id="CHEBI:30616"/>
        <dbReference type="ChEBI" id="CHEBI:456215"/>
        <dbReference type="ChEBI" id="CHEBI:456216"/>
        <dbReference type="EC" id="2.7.4.3"/>
    </reaction>
</comment>
<comment type="domain">
    <text evidence="5">Consists of three domains, a large central CORE domain and two small peripheral domains, NMPbind and LID, which undergo movements during catalysis. The LID domain closes over the site of phosphoryl transfer upon ATP binding. Assembling and dissambling the active center during each catalytic cycle provides an effective means to prevent ATP hydrolysis.</text>
</comment>
<dbReference type="GO" id="GO:0044209">
    <property type="term" value="P:AMP salvage"/>
    <property type="evidence" value="ECO:0007669"/>
    <property type="project" value="UniProtKB-UniRule"/>
</dbReference>
<dbReference type="InterPro" id="IPR027417">
    <property type="entry name" value="P-loop_NTPase"/>
</dbReference>
<evidence type="ECO:0000256" key="5">
    <source>
        <dbReference type="HAMAP-Rule" id="MF_00235"/>
    </source>
</evidence>
<gene>
    <name evidence="5" type="primary">adk</name>
    <name evidence="8" type="ORF">FA046_05675</name>
</gene>
<keyword evidence="3 5" id="KW-0547">Nucleotide-binding</keyword>
<feature type="binding site" evidence="5">
    <location>
        <position position="93"/>
    </location>
    <ligand>
        <name>AMP</name>
        <dbReference type="ChEBI" id="CHEBI:456215"/>
    </ligand>
</feature>
<dbReference type="Proteomes" id="UP000308181">
    <property type="component" value="Unassembled WGS sequence"/>
</dbReference>
<keyword evidence="1 5" id="KW-0808">Transferase</keyword>
<dbReference type="Pfam" id="PF00406">
    <property type="entry name" value="ADK"/>
    <property type="match status" value="1"/>
</dbReference>
<feature type="binding site" evidence="5">
    <location>
        <position position="37"/>
    </location>
    <ligand>
        <name>AMP</name>
        <dbReference type="ChEBI" id="CHEBI:456215"/>
    </ligand>
</feature>
<dbReference type="GO" id="GO:0005524">
    <property type="term" value="F:ATP binding"/>
    <property type="evidence" value="ECO:0007669"/>
    <property type="project" value="UniProtKB-UniRule"/>
</dbReference>
<comment type="similarity">
    <text evidence="5 6">Belongs to the adenylate kinase family.</text>
</comment>
<feature type="binding site" evidence="5">
    <location>
        <position position="32"/>
    </location>
    <ligand>
        <name>AMP</name>
        <dbReference type="ChEBI" id="CHEBI:456215"/>
    </ligand>
</feature>
<feature type="region of interest" description="NMP" evidence="5">
    <location>
        <begin position="31"/>
        <end position="60"/>
    </location>
</feature>
<dbReference type="PROSITE" id="PS00113">
    <property type="entry name" value="ADENYLATE_KINASE"/>
    <property type="match status" value="1"/>
</dbReference>
<dbReference type="UniPathway" id="UPA00588">
    <property type="reaction ID" value="UER00649"/>
</dbReference>
<sequence length="191" mass="20753">MLNIVLFGPPGAGKGTQSQNLINKYALVHLSTGDILRGEISSGTSLGLAAKKLMDEGLLVPDEVVIGMISNKLDQNQDAKGFIFDGFPRTVAQAEALDQLLVSKQSAISGMIALEVDQEELEKRLLARGKESGRPDDQNPEIIKKRVQEYTSKTAQVANYYQAQNKFYTVKGIGSIEGIFENIAKVVEKLG</sequence>
<comment type="function">
    <text evidence="5">Catalyzes the reversible transfer of the terminal phosphate group between ATP and AMP. Plays an important role in cellular energy homeostasis and in adenine nucleotide metabolism.</text>
</comment>
<dbReference type="EC" id="2.7.4.3" evidence="5 7"/>
<comment type="pathway">
    <text evidence="5">Purine metabolism; AMP biosynthesis via salvage pathway; AMP from ADP: step 1/1.</text>
</comment>
<protein>
    <recommendedName>
        <fullName evidence="5 7">Adenylate kinase</fullName>
        <shortName evidence="5">AK</shortName>
        <ecNumber evidence="5 7">2.7.4.3</ecNumber>
    </recommendedName>
    <alternativeName>
        <fullName evidence="5">ATP-AMP transphosphorylase</fullName>
    </alternativeName>
    <alternativeName>
        <fullName evidence="5">ATP:AMP phosphotransferase</fullName>
    </alternativeName>
    <alternativeName>
        <fullName evidence="5">Adenylate monophosphate kinase</fullName>
    </alternativeName>
</protein>
<comment type="caution">
    <text evidence="5">Lacks conserved residue(s) required for the propagation of feature annotation.</text>
</comment>
<dbReference type="PANTHER" id="PTHR23359">
    <property type="entry name" value="NUCLEOTIDE KINASE"/>
    <property type="match status" value="1"/>
</dbReference>
<feature type="binding site" evidence="5">
    <location>
        <position position="146"/>
    </location>
    <ligand>
        <name>AMP</name>
        <dbReference type="ChEBI" id="CHEBI:456215"/>
    </ligand>
</feature>
<evidence type="ECO:0000256" key="1">
    <source>
        <dbReference type="ARBA" id="ARBA00022679"/>
    </source>
</evidence>